<keyword evidence="2" id="KW-1185">Reference proteome</keyword>
<protein>
    <submittedName>
        <fullName evidence="1">Uncharacterized protein</fullName>
    </submittedName>
</protein>
<accession>A0A0U5B213</accession>
<dbReference type="EMBL" id="AP017312">
    <property type="protein sequence ID" value="BAU28626.1"/>
    <property type="molecule type" value="Genomic_DNA"/>
</dbReference>
<dbReference type="Proteomes" id="UP000217696">
    <property type="component" value="Chromosome"/>
</dbReference>
<evidence type="ECO:0000313" key="2">
    <source>
        <dbReference type="Proteomes" id="UP000217696"/>
    </source>
</evidence>
<name>A0A0U5B213_9BACL</name>
<proteinExistence type="predicted"/>
<organism evidence="1 2">
    <name type="scientific">Aneurinibacillus soli</name>
    <dbReference type="NCBI Taxonomy" id="1500254"/>
    <lineage>
        <taxon>Bacteria</taxon>
        <taxon>Bacillati</taxon>
        <taxon>Bacillota</taxon>
        <taxon>Bacilli</taxon>
        <taxon>Bacillales</taxon>
        <taxon>Paenibacillaceae</taxon>
        <taxon>Aneurinibacillus group</taxon>
        <taxon>Aneurinibacillus</taxon>
    </lineage>
</organism>
<dbReference type="AlphaFoldDB" id="A0A0U5B213"/>
<reference evidence="1 2" key="1">
    <citation type="submission" date="2015-12" db="EMBL/GenBank/DDBJ databases">
        <title>Genome sequence of Aneurinibacillus soli.</title>
        <authorList>
            <person name="Lee J.S."/>
            <person name="Lee K.C."/>
            <person name="Kim K.K."/>
            <person name="Lee B.W."/>
        </authorList>
    </citation>
    <scope>NUCLEOTIDE SEQUENCE [LARGE SCALE GENOMIC DNA]</scope>
    <source>
        <strain evidence="1 2">CB4</strain>
    </source>
</reference>
<evidence type="ECO:0000313" key="1">
    <source>
        <dbReference type="EMBL" id="BAU28626.1"/>
    </source>
</evidence>
<dbReference type="KEGG" id="asoc:CB4_02801"/>
<dbReference type="RefSeq" id="WP_157737981.1">
    <property type="nucleotide sequence ID" value="NZ_QJSZ01000005.1"/>
</dbReference>
<sequence>MLLVEQQALFRGRIIEKLVIVNMELTELDYLADLVVHERKIGEVLAEANKMICTNE</sequence>
<gene>
    <name evidence="1" type="ORF">CB4_02801</name>
</gene>